<protein>
    <submittedName>
        <fullName evidence="2">Uncharacterized protein</fullName>
    </submittedName>
</protein>
<feature type="compositionally biased region" description="Basic residues" evidence="1">
    <location>
        <begin position="210"/>
        <end position="219"/>
    </location>
</feature>
<feature type="compositionally biased region" description="Basic residues" evidence="1">
    <location>
        <begin position="174"/>
        <end position="185"/>
    </location>
</feature>
<proteinExistence type="predicted"/>
<dbReference type="AlphaFoldDB" id="A0A699JDG1"/>
<comment type="caution">
    <text evidence="2">The sequence shown here is derived from an EMBL/GenBank/DDBJ whole genome shotgun (WGS) entry which is preliminary data.</text>
</comment>
<feature type="region of interest" description="Disordered" evidence="1">
    <location>
        <begin position="573"/>
        <end position="603"/>
    </location>
</feature>
<accession>A0A699JDG1</accession>
<evidence type="ECO:0000256" key="1">
    <source>
        <dbReference type="SAM" id="MobiDB-lite"/>
    </source>
</evidence>
<feature type="region of interest" description="Disordered" evidence="1">
    <location>
        <begin position="245"/>
        <end position="412"/>
    </location>
</feature>
<feature type="compositionally biased region" description="Basic and acidic residues" evidence="1">
    <location>
        <begin position="338"/>
        <end position="348"/>
    </location>
</feature>
<feature type="region of interest" description="Disordered" evidence="1">
    <location>
        <begin position="174"/>
        <end position="219"/>
    </location>
</feature>
<evidence type="ECO:0000313" key="2">
    <source>
        <dbReference type="EMBL" id="GFA25410.1"/>
    </source>
</evidence>
<gene>
    <name evidence="2" type="ORF">Tci_597382</name>
</gene>
<feature type="compositionally biased region" description="Basic and acidic residues" evidence="1">
    <location>
        <begin position="579"/>
        <end position="588"/>
    </location>
</feature>
<reference evidence="2" key="1">
    <citation type="journal article" date="2019" name="Sci. Rep.">
        <title>Draft genome of Tanacetum cinerariifolium, the natural source of mosquito coil.</title>
        <authorList>
            <person name="Yamashiro T."/>
            <person name="Shiraishi A."/>
            <person name="Satake H."/>
            <person name="Nakayama K."/>
        </authorList>
    </citation>
    <scope>NUCLEOTIDE SEQUENCE</scope>
</reference>
<feature type="compositionally biased region" description="Low complexity" evidence="1">
    <location>
        <begin position="249"/>
        <end position="261"/>
    </location>
</feature>
<name>A0A699JDG1_TANCI</name>
<feature type="compositionally biased region" description="Acidic residues" evidence="1">
    <location>
        <begin position="190"/>
        <end position="203"/>
    </location>
</feature>
<sequence length="603" mass="68295">MCTVNVEVFGTILDIYLRVEGEDFTNLPDDEIALTFLIDLGYKGPLNRHTNMFIDHMHHPWRTLDAIINKCLYGKTASNDKLKKSRIDILWGMFNRENVDYPELIWEDVAYQIDHRKEKRSRHDGIVSMLKFIRIGEDYQEYGLPIPDVMLTDAIKRLESYQMFIKYPTYHIPPKKSRSKGSKAKKNVEESQETIDVSEESEPEHEPAKKKTSGKRRIKKKVTLSADDNIISDDPDAALELAKSISQNTSSAPKSKPATSKTKLKGAPSLTLQEQEATDIMQALKESKKTSRRKLASSGSNEETCSKPGVLDESIVVSSTLNKGTGAKPGVPDEDKDITEKKEDKNGDADDEGDDHIRVRNKEDVEMKDVEVKESDKCEENVTDAAKEEAEKPSEAKDDTKKSKLHPSSSSLSVSLGFGDRFFKLSFDYSLVSIVKDSADADCYVSTVVDSYLDTKVGDVFQKELQKHTTYLIHKYSLQHLLKLTKKPTPIAKQESEKSPSDILKIKREQAESQKNPQFTINSINKAALQEYDLKSALYQSMHTNKSFNRNPADHRLYHTLIEALIEDENAMNKGVIDTVKDQKRKHDDDEDDDDEDPTARPN</sequence>
<organism evidence="2">
    <name type="scientific">Tanacetum cinerariifolium</name>
    <name type="common">Dalmatian daisy</name>
    <name type="synonym">Chrysanthemum cinerariifolium</name>
    <dbReference type="NCBI Taxonomy" id="118510"/>
    <lineage>
        <taxon>Eukaryota</taxon>
        <taxon>Viridiplantae</taxon>
        <taxon>Streptophyta</taxon>
        <taxon>Embryophyta</taxon>
        <taxon>Tracheophyta</taxon>
        <taxon>Spermatophyta</taxon>
        <taxon>Magnoliopsida</taxon>
        <taxon>eudicotyledons</taxon>
        <taxon>Gunneridae</taxon>
        <taxon>Pentapetalae</taxon>
        <taxon>asterids</taxon>
        <taxon>campanulids</taxon>
        <taxon>Asterales</taxon>
        <taxon>Asteraceae</taxon>
        <taxon>Asteroideae</taxon>
        <taxon>Anthemideae</taxon>
        <taxon>Anthemidinae</taxon>
        <taxon>Tanacetum</taxon>
    </lineage>
</organism>
<feature type="compositionally biased region" description="Basic and acidic residues" evidence="1">
    <location>
        <begin position="355"/>
        <end position="402"/>
    </location>
</feature>
<dbReference type="EMBL" id="BKCJ010393206">
    <property type="protein sequence ID" value="GFA25410.1"/>
    <property type="molecule type" value="Genomic_DNA"/>
</dbReference>